<gene>
    <name evidence="1" type="ORF">ACHKAR_01170</name>
</gene>
<keyword evidence="2" id="KW-1185">Reference proteome</keyword>
<evidence type="ECO:0000313" key="1">
    <source>
        <dbReference type="EMBL" id="MFH6982024.1"/>
    </source>
</evidence>
<dbReference type="InterPro" id="IPR026444">
    <property type="entry name" value="Secre_tail"/>
</dbReference>
<reference evidence="1 2" key="1">
    <citation type="journal article" date="2013" name="Int. J. Syst. Evol. Microbiol.">
        <title>Marinoscillum luteum sp. nov., isolated from marine sediment.</title>
        <authorList>
            <person name="Cha I.T."/>
            <person name="Park S.J."/>
            <person name="Kim S.J."/>
            <person name="Kim J.G."/>
            <person name="Jung M.Y."/>
            <person name="Shin K.S."/>
            <person name="Kwon K.K."/>
            <person name="Yang S.H."/>
            <person name="Seo Y.S."/>
            <person name="Rhee S.K."/>
        </authorList>
    </citation>
    <scope>NUCLEOTIDE SEQUENCE [LARGE SCALE GENOMIC DNA]</scope>
    <source>
        <strain evidence="1 2">KCTC 23939</strain>
    </source>
</reference>
<protein>
    <submittedName>
        <fullName evidence="1">T9SS type A sorting domain-containing protein</fullName>
    </submittedName>
</protein>
<name>A0ABW7N5T9_9BACT</name>
<evidence type="ECO:0000313" key="2">
    <source>
        <dbReference type="Proteomes" id="UP001610063"/>
    </source>
</evidence>
<organism evidence="1 2">
    <name type="scientific">Marinoscillum luteum</name>
    <dbReference type="NCBI Taxonomy" id="861051"/>
    <lineage>
        <taxon>Bacteria</taxon>
        <taxon>Pseudomonadati</taxon>
        <taxon>Bacteroidota</taxon>
        <taxon>Cytophagia</taxon>
        <taxon>Cytophagales</taxon>
        <taxon>Reichenbachiellaceae</taxon>
        <taxon>Marinoscillum</taxon>
    </lineage>
</organism>
<accession>A0ABW7N5T9</accession>
<comment type="caution">
    <text evidence="1">The sequence shown here is derived from an EMBL/GenBank/DDBJ whole genome shotgun (WGS) entry which is preliminary data.</text>
</comment>
<dbReference type="Proteomes" id="UP001610063">
    <property type="component" value="Unassembled WGS sequence"/>
</dbReference>
<dbReference type="EMBL" id="JBIPKE010000008">
    <property type="protein sequence ID" value="MFH6982024.1"/>
    <property type="molecule type" value="Genomic_DNA"/>
</dbReference>
<dbReference type="NCBIfam" id="TIGR04183">
    <property type="entry name" value="Por_Secre_tail"/>
    <property type="match status" value="1"/>
</dbReference>
<sequence length="445" mass="49169">MFEESRKIFIAFMLSVIAYTAGATHIAGGYISIKKVEGTTVTFSVCGFSDAASSVHFGSGVLSFGDGAVNSAEVEVNRKSISDHHDLVAFEVSHTYAAPGAYRVSYVENHRTEGVMNVNNSGNESFYIETTFLIDPFFQNSFPAFDASHLLLAANAGRFAQALQMNDADGDLLVFSLVTPRKGRDMPVSGYHFAGAAMDPFTGNMLWDVGDHPSGHEPLYTFAIQVQEMREQEGSWFTLSQTILDFNVEVIASSLDHPTLEGVLSVCDAEEFYLEVLQVDLCSLEVNLPFYQLLDGSTSASLNDLSIHKDTIFYFDLMPSTKSYDYGHIRVHSQGYVQSRNVFYSQDCESFTAIRNVVTGVSPHSEDISVYPNPSDGDFKINDRSGNLSYYKIITLSGKQIYAEMVQNPLVSLSHQGNLQPGTYVIQFFDGFDRLIGVKKLLIVE</sequence>
<proteinExistence type="predicted"/>